<dbReference type="EMBL" id="JBHFEH010000024">
    <property type="protein sequence ID" value="KAL2052826.1"/>
    <property type="molecule type" value="Genomic_DNA"/>
</dbReference>
<feature type="region of interest" description="Disordered" evidence="1">
    <location>
        <begin position="1"/>
        <end position="94"/>
    </location>
</feature>
<accession>A0ABR4B4N0</accession>
<name>A0ABR4B4N0_9LECA</name>
<sequence length="155" mass="18345">MGNDQSRVYMDYKNQQYVRTRRMKSRDTPRRVQSTRNQAPRPDEGPHDGGDRGRGRTQNSRPQAPQEEEEYYSEDEYPQPPRPDERPDARRGRRQIIARGHHHLHSWGMAVKALQDHKKLASTRLRALILLLRLNTSHEEAEQRENEFLWLNLAV</sequence>
<gene>
    <name evidence="2" type="ORF">ABVK25_006765</name>
</gene>
<organism evidence="2 3">
    <name type="scientific">Lepraria finkii</name>
    <dbReference type="NCBI Taxonomy" id="1340010"/>
    <lineage>
        <taxon>Eukaryota</taxon>
        <taxon>Fungi</taxon>
        <taxon>Dikarya</taxon>
        <taxon>Ascomycota</taxon>
        <taxon>Pezizomycotina</taxon>
        <taxon>Lecanoromycetes</taxon>
        <taxon>OSLEUM clade</taxon>
        <taxon>Lecanoromycetidae</taxon>
        <taxon>Lecanorales</taxon>
        <taxon>Lecanorineae</taxon>
        <taxon>Stereocaulaceae</taxon>
        <taxon>Lepraria</taxon>
    </lineage>
</organism>
<feature type="compositionally biased region" description="Basic and acidic residues" evidence="1">
    <location>
        <begin position="41"/>
        <end position="54"/>
    </location>
</feature>
<protein>
    <submittedName>
        <fullName evidence="2">Uncharacterized protein</fullName>
    </submittedName>
</protein>
<keyword evidence="3" id="KW-1185">Reference proteome</keyword>
<feature type="compositionally biased region" description="Acidic residues" evidence="1">
    <location>
        <begin position="66"/>
        <end position="77"/>
    </location>
</feature>
<dbReference type="Proteomes" id="UP001590951">
    <property type="component" value="Unassembled WGS sequence"/>
</dbReference>
<comment type="caution">
    <text evidence="2">The sequence shown here is derived from an EMBL/GenBank/DDBJ whole genome shotgun (WGS) entry which is preliminary data.</text>
</comment>
<evidence type="ECO:0000313" key="2">
    <source>
        <dbReference type="EMBL" id="KAL2052826.1"/>
    </source>
</evidence>
<proteinExistence type="predicted"/>
<reference evidence="2 3" key="1">
    <citation type="submission" date="2024-09" db="EMBL/GenBank/DDBJ databases">
        <title>Rethinking Asexuality: The Enigmatic Case of Functional Sexual Genes in Lepraria (Stereocaulaceae).</title>
        <authorList>
            <person name="Doellman M."/>
            <person name="Sun Y."/>
            <person name="Barcenas-Pena A."/>
            <person name="Lumbsch H.T."/>
            <person name="Grewe F."/>
        </authorList>
    </citation>
    <scope>NUCLEOTIDE SEQUENCE [LARGE SCALE GENOMIC DNA]</scope>
    <source>
        <strain evidence="2 3">Grewe 0041</strain>
    </source>
</reference>
<evidence type="ECO:0000313" key="3">
    <source>
        <dbReference type="Proteomes" id="UP001590951"/>
    </source>
</evidence>
<evidence type="ECO:0000256" key="1">
    <source>
        <dbReference type="SAM" id="MobiDB-lite"/>
    </source>
</evidence>